<accession>A0ABN7AI61</accession>
<evidence type="ECO:0000313" key="3">
    <source>
        <dbReference type="Proteomes" id="UP001307889"/>
    </source>
</evidence>
<keyword evidence="3" id="KW-1185">Reference proteome</keyword>
<sequence>MRLTTPKQNRQRTDTAASDDRLQPDGLSMVAGAGGSACATFTQPVQTLPPPPDLSWSHSLIPSPISPLLSIHLIYSTGRTYYRNSYF</sequence>
<gene>
    <name evidence="2" type="ORF">NTJ_03379</name>
</gene>
<dbReference type="Proteomes" id="UP001307889">
    <property type="component" value="Chromosome 2"/>
</dbReference>
<reference evidence="2 3" key="1">
    <citation type="submission" date="2023-09" db="EMBL/GenBank/DDBJ databases">
        <title>Nesidiocoris tenuis whole genome shotgun sequence.</title>
        <authorList>
            <person name="Shibata T."/>
            <person name="Shimoda M."/>
            <person name="Kobayashi T."/>
            <person name="Uehara T."/>
        </authorList>
    </citation>
    <scope>NUCLEOTIDE SEQUENCE [LARGE SCALE GENOMIC DNA]</scope>
    <source>
        <strain evidence="2 3">Japan</strain>
    </source>
</reference>
<dbReference type="EMBL" id="AP028910">
    <property type="protein sequence ID" value="BES90571.1"/>
    <property type="molecule type" value="Genomic_DNA"/>
</dbReference>
<feature type="region of interest" description="Disordered" evidence="1">
    <location>
        <begin position="1"/>
        <end position="26"/>
    </location>
</feature>
<evidence type="ECO:0000313" key="2">
    <source>
        <dbReference type="EMBL" id="BES90571.1"/>
    </source>
</evidence>
<name>A0ABN7AI61_9HEMI</name>
<protein>
    <submittedName>
        <fullName evidence="2">Uncharacterized protein</fullName>
    </submittedName>
</protein>
<proteinExistence type="predicted"/>
<organism evidence="2 3">
    <name type="scientific">Nesidiocoris tenuis</name>
    <dbReference type="NCBI Taxonomy" id="355587"/>
    <lineage>
        <taxon>Eukaryota</taxon>
        <taxon>Metazoa</taxon>
        <taxon>Ecdysozoa</taxon>
        <taxon>Arthropoda</taxon>
        <taxon>Hexapoda</taxon>
        <taxon>Insecta</taxon>
        <taxon>Pterygota</taxon>
        <taxon>Neoptera</taxon>
        <taxon>Paraneoptera</taxon>
        <taxon>Hemiptera</taxon>
        <taxon>Heteroptera</taxon>
        <taxon>Panheteroptera</taxon>
        <taxon>Cimicomorpha</taxon>
        <taxon>Miridae</taxon>
        <taxon>Dicyphina</taxon>
        <taxon>Nesidiocoris</taxon>
    </lineage>
</organism>
<evidence type="ECO:0000256" key="1">
    <source>
        <dbReference type="SAM" id="MobiDB-lite"/>
    </source>
</evidence>